<protein>
    <submittedName>
        <fullName evidence="2">IS3 family transposase</fullName>
    </submittedName>
</protein>
<sequence length="380" mass="44192">MMAKKSPRRHSDEFKQETVDLVLKQGYSVADAARAVGITPALLYKWKAKLTEQPILNDDEKAELLRLRKEIKQLRMEQEIFKKGQRLLCEAREVRYNFIQQNQRHYPIKTLCKVMKVSVSAYYALEPKRTNLVEVGLQIQIRALFNQHKQRIGSRTIKALLQQIGFQVGRYKVRSVMRKLGLVCQQRQAFKVTTKRNERHQVQFNLLNQNFQPLFANEVWAGDITYIKTSQGWRYLAVVMDLFSRRIVGWSMAERMKADLVIQALQQAHVLRQPQYGCVFHSDRGSQYTSRAFAKKASQLKMRLSMSDMGCCYDNAVVERFFGSLKYEGLGHTTSMNESVVKQEITQFIHYYNFKRPHTANNGMSPLEYENSQIKVSCAA</sequence>
<dbReference type="InterPro" id="IPR009057">
    <property type="entry name" value="Homeodomain-like_sf"/>
</dbReference>
<evidence type="ECO:0000313" key="2">
    <source>
        <dbReference type="EMBL" id="UOO91223.1"/>
    </source>
</evidence>
<dbReference type="PANTHER" id="PTHR46889:SF4">
    <property type="entry name" value="TRANSPOSASE INSO FOR INSERTION SEQUENCE ELEMENT IS911B-RELATED"/>
    <property type="match status" value="1"/>
</dbReference>
<dbReference type="Pfam" id="PF13333">
    <property type="entry name" value="rve_2"/>
    <property type="match status" value="1"/>
</dbReference>
<dbReference type="EMBL" id="CP091511">
    <property type="protein sequence ID" value="UOO91319.1"/>
    <property type="molecule type" value="Genomic_DNA"/>
</dbReference>
<accession>A0ABY4E609</accession>
<evidence type="ECO:0000313" key="11">
    <source>
        <dbReference type="Proteomes" id="UP000832011"/>
    </source>
</evidence>
<dbReference type="Proteomes" id="UP000832011">
    <property type="component" value="Chromosome"/>
</dbReference>
<dbReference type="EMBL" id="CP091511">
    <property type="protein sequence ID" value="UOO91315.1"/>
    <property type="molecule type" value="Genomic_DNA"/>
</dbReference>
<dbReference type="SUPFAM" id="SSF53098">
    <property type="entry name" value="Ribonuclease H-like"/>
    <property type="match status" value="1"/>
</dbReference>
<dbReference type="PANTHER" id="PTHR46889">
    <property type="entry name" value="TRANSPOSASE INSF FOR INSERTION SEQUENCE IS3B-RELATED"/>
    <property type="match status" value="1"/>
</dbReference>
<dbReference type="EMBL" id="CP091511">
    <property type="protein sequence ID" value="UOO91229.1"/>
    <property type="molecule type" value="Genomic_DNA"/>
</dbReference>
<organism evidence="2 11">
    <name type="scientific">Vitreoscilla massiliensis</name>
    <dbReference type="NCBI Taxonomy" id="1689272"/>
    <lineage>
        <taxon>Bacteria</taxon>
        <taxon>Pseudomonadati</taxon>
        <taxon>Pseudomonadota</taxon>
        <taxon>Betaproteobacteria</taxon>
        <taxon>Neisseriales</taxon>
        <taxon>Neisseriaceae</taxon>
        <taxon>Vitreoscilla</taxon>
    </lineage>
</organism>
<dbReference type="InterPro" id="IPR012337">
    <property type="entry name" value="RNaseH-like_sf"/>
</dbReference>
<evidence type="ECO:0000313" key="6">
    <source>
        <dbReference type="EMBL" id="UOO91301.1"/>
    </source>
</evidence>
<dbReference type="EMBL" id="CP091511">
    <property type="protein sequence ID" value="UOO91223.1"/>
    <property type="molecule type" value="Genomic_DNA"/>
</dbReference>
<name>A0ABY4E609_9NEIS</name>
<dbReference type="EMBL" id="CP091511">
    <property type="protein sequence ID" value="UOO91301.1"/>
    <property type="molecule type" value="Genomic_DNA"/>
</dbReference>
<dbReference type="SUPFAM" id="SSF46689">
    <property type="entry name" value="Homeodomain-like"/>
    <property type="match status" value="1"/>
</dbReference>
<dbReference type="EMBL" id="CP091511">
    <property type="protein sequence ID" value="UOO91250.1"/>
    <property type="molecule type" value="Genomic_DNA"/>
</dbReference>
<reference evidence="2" key="1">
    <citation type="submission" date="2021-12" db="EMBL/GenBank/DDBJ databases">
        <authorList>
            <person name="Veyrier F.J."/>
        </authorList>
    </citation>
    <scope>NUCLEOTIDE SEQUENCE</scope>
    <source>
        <strain evidence="2">SN4</strain>
    </source>
</reference>
<dbReference type="Pfam" id="PF00665">
    <property type="entry name" value="rve"/>
    <property type="match status" value="1"/>
</dbReference>
<evidence type="ECO:0000313" key="5">
    <source>
        <dbReference type="EMBL" id="UOO91250.1"/>
    </source>
</evidence>
<evidence type="ECO:0000313" key="10">
    <source>
        <dbReference type="EMBL" id="UOO91321.1"/>
    </source>
</evidence>
<proteinExistence type="predicted"/>
<evidence type="ECO:0000313" key="3">
    <source>
        <dbReference type="EMBL" id="UOO91228.1"/>
    </source>
</evidence>
<dbReference type="PROSITE" id="PS50994">
    <property type="entry name" value="INTEGRASE"/>
    <property type="match status" value="1"/>
</dbReference>
<gene>
    <name evidence="7" type="ORF">LVJ82_00510</name>
    <name evidence="8" type="ORF">LVJ82_01870</name>
    <name evidence="9" type="ORF">LVJ82_01950</name>
    <name evidence="10" type="ORF">LVJ82_02000</name>
    <name evidence="2" type="ORF">LVJ82_03670</name>
    <name evidence="3" type="ORF">LVJ82_04390</name>
    <name evidence="4" type="ORF">LVJ82_04395</name>
    <name evidence="5" type="ORF">LVJ82_09905</name>
    <name evidence="6" type="ORF">LVJ82_16765</name>
</gene>
<dbReference type="Gene3D" id="3.30.420.10">
    <property type="entry name" value="Ribonuclease H-like superfamily/Ribonuclease H"/>
    <property type="match status" value="1"/>
</dbReference>
<dbReference type="InterPro" id="IPR050900">
    <property type="entry name" value="Transposase_IS3/IS150/IS904"/>
</dbReference>
<dbReference type="InterPro" id="IPR001584">
    <property type="entry name" value="Integrase_cat-core"/>
</dbReference>
<evidence type="ECO:0000313" key="9">
    <source>
        <dbReference type="EMBL" id="UOO91320.1"/>
    </source>
</evidence>
<keyword evidence="11" id="KW-1185">Reference proteome</keyword>
<evidence type="ECO:0000313" key="7">
    <source>
        <dbReference type="EMBL" id="UOO91315.1"/>
    </source>
</evidence>
<evidence type="ECO:0000313" key="8">
    <source>
        <dbReference type="EMBL" id="UOO91319.1"/>
    </source>
</evidence>
<dbReference type="EMBL" id="CP091511">
    <property type="protein sequence ID" value="UOO91320.1"/>
    <property type="molecule type" value="Genomic_DNA"/>
</dbReference>
<dbReference type="NCBIfam" id="NF033516">
    <property type="entry name" value="transpos_IS3"/>
    <property type="match status" value="1"/>
</dbReference>
<dbReference type="InterPro" id="IPR048020">
    <property type="entry name" value="Transpos_IS3"/>
</dbReference>
<dbReference type="InterPro" id="IPR025948">
    <property type="entry name" value="HTH-like_dom"/>
</dbReference>
<dbReference type="InterPro" id="IPR002514">
    <property type="entry name" value="Transposase_8"/>
</dbReference>
<dbReference type="InterPro" id="IPR036397">
    <property type="entry name" value="RNaseH_sf"/>
</dbReference>
<reference evidence="2 11" key="2">
    <citation type="journal article" date="2022" name="Res Sq">
        <title>Evolution of multicellular longitudinally dividing oral cavity symbionts (Neisseriaceae).</title>
        <authorList>
            <person name="Nyongesa S."/>
            <person name="Weber P."/>
            <person name="Bernet E."/>
            <person name="Pullido F."/>
            <person name="Nieckarz M."/>
            <person name="Delaby M."/>
            <person name="Nieves C."/>
            <person name="Viehboeck T."/>
            <person name="Krause N."/>
            <person name="Rivera-Millot A."/>
            <person name="Nakamura A."/>
            <person name="Vischer N."/>
            <person name="VanNieuwenhze M."/>
            <person name="Brun Y."/>
            <person name="Cava F."/>
            <person name="Bulgheresi S."/>
            <person name="Veyrier F."/>
        </authorList>
    </citation>
    <scope>NUCLEOTIDE SEQUENCE [LARGE SCALE GENOMIC DNA]</scope>
    <source>
        <strain evidence="2 11">SN4</strain>
    </source>
</reference>
<dbReference type="Pfam" id="PF01527">
    <property type="entry name" value="HTH_Tnp_1"/>
    <property type="match status" value="1"/>
</dbReference>
<dbReference type="Pfam" id="PF13276">
    <property type="entry name" value="HTH_21"/>
    <property type="match status" value="1"/>
</dbReference>
<dbReference type="EMBL" id="CP091511">
    <property type="protein sequence ID" value="UOO91228.1"/>
    <property type="molecule type" value="Genomic_DNA"/>
</dbReference>
<feature type="domain" description="Integrase catalytic" evidence="1">
    <location>
        <begin position="209"/>
        <end position="374"/>
    </location>
</feature>
<evidence type="ECO:0000313" key="4">
    <source>
        <dbReference type="EMBL" id="UOO91229.1"/>
    </source>
</evidence>
<evidence type="ECO:0000259" key="1">
    <source>
        <dbReference type="PROSITE" id="PS50994"/>
    </source>
</evidence>
<dbReference type="Gene3D" id="1.10.10.60">
    <property type="entry name" value="Homeodomain-like"/>
    <property type="match status" value="1"/>
</dbReference>
<dbReference type="EMBL" id="CP091511">
    <property type="protein sequence ID" value="UOO91321.1"/>
    <property type="molecule type" value="Genomic_DNA"/>
</dbReference>